<dbReference type="Proteomes" id="UP000032430">
    <property type="component" value="Chromosome I"/>
</dbReference>
<evidence type="ECO:0000313" key="2">
    <source>
        <dbReference type="Proteomes" id="UP000032430"/>
    </source>
</evidence>
<keyword evidence="2" id="KW-1185">Reference proteome</keyword>
<dbReference type="RefSeq" id="WP_045095532.1">
    <property type="nucleotide sequence ID" value="NZ_LN614827.1"/>
</dbReference>
<protein>
    <submittedName>
        <fullName evidence="1">Toxin HigB-2</fullName>
    </submittedName>
</protein>
<dbReference type="InterPro" id="IPR009387">
    <property type="entry name" value="HigB-2"/>
</dbReference>
<dbReference type="STRING" id="1212491.LFA_1544"/>
<proteinExistence type="predicted"/>
<dbReference type="PIRSF" id="PIRSF039032">
    <property type="entry name" value="HigB-2"/>
    <property type="match status" value="1"/>
</dbReference>
<dbReference type="HOGENOM" id="CLU_110687_1_2_6"/>
<accession>A0A098G3A3</accession>
<dbReference type="AlphaFoldDB" id="A0A098G3A3"/>
<gene>
    <name evidence="1" type="primary">higB</name>
    <name evidence="1" type="ORF">LFA_1544</name>
</gene>
<reference evidence="2" key="1">
    <citation type="submission" date="2014-09" db="EMBL/GenBank/DDBJ databases">
        <authorList>
            <person name="Gomez-Valero L."/>
        </authorList>
    </citation>
    <scope>NUCLEOTIDE SEQUENCE [LARGE SCALE GENOMIC DNA]</scope>
    <source>
        <strain evidence="2">ATCC700992</strain>
    </source>
</reference>
<dbReference type="OrthoDB" id="197283at2"/>
<organism evidence="1 2">
    <name type="scientific">Legionella fallonii LLAP-10</name>
    <dbReference type="NCBI Taxonomy" id="1212491"/>
    <lineage>
        <taxon>Bacteria</taxon>
        <taxon>Pseudomonadati</taxon>
        <taxon>Pseudomonadota</taxon>
        <taxon>Gammaproteobacteria</taxon>
        <taxon>Legionellales</taxon>
        <taxon>Legionellaceae</taxon>
        <taxon>Legionella</taxon>
    </lineage>
</organism>
<name>A0A098G3A3_9GAMM</name>
<dbReference type="KEGG" id="lfa:LFA_1544"/>
<evidence type="ECO:0000313" key="1">
    <source>
        <dbReference type="EMBL" id="CEG56957.1"/>
    </source>
</evidence>
<sequence>MIFIETPIFTEDVKELLLDEEYAEFQKYLADNPLAGDVIQQTGGLRKVRWSSQGKGKRGGVRVIYYYVTPASQIRLLLIYKKGIQDDLSADQKKMLRQLNERW</sequence>
<dbReference type="EMBL" id="LN614827">
    <property type="protein sequence ID" value="CEG56957.1"/>
    <property type="molecule type" value="Genomic_DNA"/>
</dbReference>